<feature type="region of interest" description="Disordered" evidence="2">
    <location>
        <begin position="154"/>
        <end position="178"/>
    </location>
</feature>
<gene>
    <name evidence="4" type="ORF">Tco_1070413</name>
</gene>
<evidence type="ECO:0000256" key="1">
    <source>
        <dbReference type="PROSITE-ProRule" id="PRU00047"/>
    </source>
</evidence>
<keyword evidence="1" id="KW-0479">Metal-binding</keyword>
<reference evidence="4" key="2">
    <citation type="submission" date="2022-01" db="EMBL/GenBank/DDBJ databases">
        <authorList>
            <person name="Yamashiro T."/>
            <person name="Shiraishi A."/>
            <person name="Satake H."/>
            <person name="Nakayama K."/>
        </authorList>
    </citation>
    <scope>NUCLEOTIDE SEQUENCE</scope>
</reference>
<sequence length="223" mass="25350">MNNTSAPIIKDWNSDDESEVEPNDKTITPSTEKIKSVKTVRETNAPKQNKHHPKRNQRNWNNLMSQRLGSDFKAINKACFVCGSFDHLKKDCSKRMGRHEHEPEFDFDAANVPVTTAGAVIRTASPKIKIVGDSIEDIAAETLVYIKRSAAKAKDKGKSKMEESKSAMTKTKRQQEQERLGFEVSVRLQAELDKEERQRISRAGGLIQELLQKIFIQAERSRR</sequence>
<name>A0ABQ5HLD0_9ASTR</name>
<accession>A0ABQ5HLD0</accession>
<reference evidence="4" key="1">
    <citation type="journal article" date="2022" name="Int. J. Mol. Sci.">
        <title>Draft Genome of Tanacetum Coccineum: Genomic Comparison of Closely Related Tanacetum-Family Plants.</title>
        <authorList>
            <person name="Yamashiro T."/>
            <person name="Shiraishi A."/>
            <person name="Nakayama K."/>
            <person name="Satake H."/>
        </authorList>
    </citation>
    <scope>NUCLEOTIDE SEQUENCE</scope>
</reference>
<feature type="region of interest" description="Disordered" evidence="2">
    <location>
        <begin position="1"/>
        <end position="58"/>
    </location>
</feature>
<dbReference type="EMBL" id="BQNB010019753">
    <property type="protein sequence ID" value="GJT88696.1"/>
    <property type="molecule type" value="Genomic_DNA"/>
</dbReference>
<evidence type="ECO:0000313" key="4">
    <source>
        <dbReference type="EMBL" id="GJT88696.1"/>
    </source>
</evidence>
<dbReference type="SMART" id="SM00343">
    <property type="entry name" value="ZnF_C2HC"/>
    <property type="match status" value="1"/>
</dbReference>
<keyword evidence="1" id="KW-0863">Zinc-finger</keyword>
<protein>
    <submittedName>
        <fullName evidence="4">Ribonuclease H-like domain-containing protein</fullName>
    </submittedName>
</protein>
<dbReference type="Proteomes" id="UP001151760">
    <property type="component" value="Unassembled WGS sequence"/>
</dbReference>
<organism evidence="4 5">
    <name type="scientific">Tanacetum coccineum</name>
    <dbReference type="NCBI Taxonomy" id="301880"/>
    <lineage>
        <taxon>Eukaryota</taxon>
        <taxon>Viridiplantae</taxon>
        <taxon>Streptophyta</taxon>
        <taxon>Embryophyta</taxon>
        <taxon>Tracheophyta</taxon>
        <taxon>Spermatophyta</taxon>
        <taxon>Magnoliopsida</taxon>
        <taxon>eudicotyledons</taxon>
        <taxon>Gunneridae</taxon>
        <taxon>Pentapetalae</taxon>
        <taxon>asterids</taxon>
        <taxon>campanulids</taxon>
        <taxon>Asterales</taxon>
        <taxon>Asteraceae</taxon>
        <taxon>Asteroideae</taxon>
        <taxon>Anthemideae</taxon>
        <taxon>Anthemidinae</taxon>
        <taxon>Tanacetum</taxon>
    </lineage>
</organism>
<evidence type="ECO:0000313" key="5">
    <source>
        <dbReference type="Proteomes" id="UP001151760"/>
    </source>
</evidence>
<feature type="compositionally biased region" description="Basic and acidic residues" evidence="2">
    <location>
        <begin position="154"/>
        <end position="165"/>
    </location>
</feature>
<evidence type="ECO:0000259" key="3">
    <source>
        <dbReference type="PROSITE" id="PS50158"/>
    </source>
</evidence>
<feature type="domain" description="CCHC-type" evidence="3">
    <location>
        <begin position="79"/>
        <end position="94"/>
    </location>
</feature>
<comment type="caution">
    <text evidence="4">The sequence shown here is derived from an EMBL/GenBank/DDBJ whole genome shotgun (WGS) entry which is preliminary data.</text>
</comment>
<evidence type="ECO:0000256" key="2">
    <source>
        <dbReference type="SAM" id="MobiDB-lite"/>
    </source>
</evidence>
<proteinExistence type="predicted"/>
<feature type="compositionally biased region" description="Basic residues" evidence="2">
    <location>
        <begin position="48"/>
        <end position="57"/>
    </location>
</feature>
<dbReference type="PROSITE" id="PS50158">
    <property type="entry name" value="ZF_CCHC"/>
    <property type="match status" value="1"/>
</dbReference>
<keyword evidence="1" id="KW-0862">Zinc</keyword>
<feature type="compositionally biased region" description="Basic and acidic residues" evidence="2">
    <location>
        <begin position="32"/>
        <end position="41"/>
    </location>
</feature>
<keyword evidence="5" id="KW-1185">Reference proteome</keyword>
<dbReference type="InterPro" id="IPR001878">
    <property type="entry name" value="Znf_CCHC"/>
</dbReference>